<dbReference type="InParanoid" id="A0A0C3P1M1"/>
<evidence type="ECO:0000313" key="2">
    <source>
        <dbReference type="EMBL" id="KIO01229.1"/>
    </source>
</evidence>
<evidence type="ECO:0000256" key="1">
    <source>
        <dbReference type="SAM" id="MobiDB-lite"/>
    </source>
</evidence>
<proteinExistence type="predicted"/>
<organism evidence="2 3">
    <name type="scientific">Pisolithus tinctorius Marx 270</name>
    <dbReference type="NCBI Taxonomy" id="870435"/>
    <lineage>
        <taxon>Eukaryota</taxon>
        <taxon>Fungi</taxon>
        <taxon>Dikarya</taxon>
        <taxon>Basidiomycota</taxon>
        <taxon>Agaricomycotina</taxon>
        <taxon>Agaricomycetes</taxon>
        <taxon>Agaricomycetidae</taxon>
        <taxon>Boletales</taxon>
        <taxon>Sclerodermatineae</taxon>
        <taxon>Pisolithaceae</taxon>
        <taxon>Pisolithus</taxon>
    </lineage>
</organism>
<protein>
    <submittedName>
        <fullName evidence="2">Uncharacterized protein</fullName>
    </submittedName>
</protein>
<accession>A0A0C3P1M1</accession>
<dbReference type="EMBL" id="KN831990">
    <property type="protein sequence ID" value="KIO01229.1"/>
    <property type="molecule type" value="Genomic_DNA"/>
</dbReference>
<keyword evidence="3" id="KW-1185">Reference proteome</keyword>
<reference evidence="3" key="2">
    <citation type="submission" date="2015-01" db="EMBL/GenBank/DDBJ databases">
        <title>Evolutionary Origins and Diversification of the Mycorrhizal Mutualists.</title>
        <authorList>
            <consortium name="DOE Joint Genome Institute"/>
            <consortium name="Mycorrhizal Genomics Consortium"/>
            <person name="Kohler A."/>
            <person name="Kuo A."/>
            <person name="Nagy L.G."/>
            <person name="Floudas D."/>
            <person name="Copeland A."/>
            <person name="Barry K.W."/>
            <person name="Cichocki N."/>
            <person name="Veneault-Fourrey C."/>
            <person name="LaButti K."/>
            <person name="Lindquist E.A."/>
            <person name="Lipzen A."/>
            <person name="Lundell T."/>
            <person name="Morin E."/>
            <person name="Murat C."/>
            <person name="Riley R."/>
            <person name="Ohm R."/>
            <person name="Sun H."/>
            <person name="Tunlid A."/>
            <person name="Henrissat B."/>
            <person name="Grigoriev I.V."/>
            <person name="Hibbett D.S."/>
            <person name="Martin F."/>
        </authorList>
    </citation>
    <scope>NUCLEOTIDE SEQUENCE [LARGE SCALE GENOMIC DNA]</scope>
    <source>
        <strain evidence="3">Marx 270</strain>
    </source>
</reference>
<dbReference type="Proteomes" id="UP000054217">
    <property type="component" value="Unassembled WGS sequence"/>
</dbReference>
<feature type="region of interest" description="Disordered" evidence="1">
    <location>
        <begin position="1"/>
        <end position="56"/>
    </location>
</feature>
<sequence>MSSQCQSKTPQPTPSHVHDYSQVMDEELVILTDDSTDTEQEKSAEKAKRKEAKRQKAEEEWLEVEWKKRVEEEAQRRRVMEEEEA</sequence>
<feature type="compositionally biased region" description="Polar residues" evidence="1">
    <location>
        <begin position="1"/>
        <end position="10"/>
    </location>
</feature>
<evidence type="ECO:0000313" key="3">
    <source>
        <dbReference type="Proteomes" id="UP000054217"/>
    </source>
</evidence>
<dbReference type="HOGENOM" id="CLU_062064_3_1_1"/>
<dbReference type="AlphaFoldDB" id="A0A0C3P1M1"/>
<gene>
    <name evidence="2" type="ORF">M404DRAFT_28969</name>
</gene>
<feature type="compositionally biased region" description="Basic and acidic residues" evidence="1">
    <location>
        <begin position="39"/>
        <end position="56"/>
    </location>
</feature>
<name>A0A0C3P1M1_PISTI</name>
<reference evidence="2 3" key="1">
    <citation type="submission" date="2014-04" db="EMBL/GenBank/DDBJ databases">
        <authorList>
            <consortium name="DOE Joint Genome Institute"/>
            <person name="Kuo A."/>
            <person name="Kohler A."/>
            <person name="Costa M.D."/>
            <person name="Nagy L.G."/>
            <person name="Floudas D."/>
            <person name="Copeland A."/>
            <person name="Barry K.W."/>
            <person name="Cichocki N."/>
            <person name="Veneault-Fourrey C."/>
            <person name="LaButti K."/>
            <person name="Lindquist E.A."/>
            <person name="Lipzen A."/>
            <person name="Lundell T."/>
            <person name="Morin E."/>
            <person name="Murat C."/>
            <person name="Sun H."/>
            <person name="Tunlid A."/>
            <person name="Henrissat B."/>
            <person name="Grigoriev I.V."/>
            <person name="Hibbett D.S."/>
            <person name="Martin F."/>
            <person name="Nordberg H.P."/>
            <person name="Cantor M.N."/>
            <person name="Hua S.X."/>
        </authorList>
    </citation>
    <scope>NUCLEOTIDE SEQUENCE [LARGE SCALE GENOMIC DNA]</scope>
    <source>
        <strain evidence="2 3">Marx 270</strain>
    </source>
</reference>
<feature type="compositionally biased region" description="Acidic residues" evidence="1">
    <location>
        <begin position="24"/>
        <end position="38"/>
    </location>
</feature>